<gene>
    <name evidence="2" type="ordered locus">PTO1106</name>
    <name evidence="3" type="ORF">SAMN02745355_1243</name>
</gene>
<evidence type="ECO:0000313" key="2">
    <source>
        <dbReference type="EMBL" id="AAT43691.1"/>
    </source>
</evidence>
<dbReference type="CDD" id="cd02042">
    <property type="entry name" value="ParAB_family"/>
    <property type="match status" value="1"/>
</dbReference>
<organism evidence="2 4">
    <name type="scientific">Picrophilus torridus (strain ATCC 700027 / DSM 9790 / JCM 10055 / NBRC 100828 / KAW 2/3)</name>
    <dbReference type="NCBI Taxonomy" id="1122961"/>
    <lineage>
        <taxon>Archaea</taxon>
        <taxon>Methanobacteriati</taxon>
        <taxon>Thermoplasmatota</taxon>
        <taxon>Thermoplasmata</taxon>
        <taxon>Thermoplasmatales</taxon>
        <taxon>Picrophilaceae</taxon>
        <taxon>Picrophilus</taxon>
    </lineage>
</organism>
<accession>Q6L011</accession>
<dbReference type="InterPro" id="IPR027417">
    <property type="entry name" value="P-loop_NTPase"/>
</dbReference>
<dbReference type="EMBL" id="FWYE01000003">
    <property type="protein sequence ID" value="SMD31315.1"/>
    <property type="molecule type" value="Genomic_DNA"/>
</dbReference>
<feature type="domain" description="AAA" evidence="1">
    <location>
        <begin position="1"/>
        <end position="196"/>
    </location>
</feature>
<dbReference type="Gene3D" id="3.40.50.300">
    <property type="entry name" value="P-loop containing nucleotide triphosphate hydrolases"/>
    <property type="match status" value="1"/>
</dbReference>
<evidence type="ECO:0000313" key="4">
    <source>
        <dbReference type="Proteomes" id="UP000000438"/>
    </source>
</evidence>
<reference evidence="3 5" key="3">
    <citation type="submission" date="2017-04" db="EMBL/GenBank/DDBJ databases">
        <authorList>
            <person name="Varghese N."/>
            <person name="Submissions S."/>
        </authorList>
    </citation>
    <scope>NUCLEOTIDE SEQUENCE [LARGE SCALE GENOMIC DNA]</scope>
    <source>
        <strain evidence="3 5">DSM 9789</strain>
    </source>
</reference>
<dbReference type="eggNOG" id="arCOG00586">
    <property type="taxonomic scope" value="Archaea"/>
</dbReference>
<dbReference type="InterPro" id="IPR050678">
    <property type="entry name" value="DNA_Partitioning_ATPase"/>
</dbReference>
<dbReference type="GeneID" id="2844681"/>
<dbReference type="SUPFAM" id="SSF52540">
    <property type="entry name" value="P-loop containing nucleoside triphosphate hydrolases"/>
    <property type="match status" value="1"/>
</dbReference>
<sequence>MTVISIINLKGGVGKTQTTVALSEFLSYNYKKRVLVIDLDPQTNATVSLMDEMKWYEKDRRGETLFQLFNDKIYGMDTFNGERAVVKSVSNINGGIENLDLIPSSLRLIDLEDKLPLISNTGYYVKSPVTVLADSLSGIIKKYDFVIIDCPPNLGLITLSGIYISDYYIIPTIPDILSTYGIPQIISRIESFKKDAGIKINPLGILISMYRSGSRLHRNVIESLQSKAEKGEYPKLFKSYIPLSAKITEAADFNSGFNTIKQKYEGEIFNRYDELARELLEYVR</sequence>
<evidence type="ECO:0000313" key="3">
    <source>
        <dbReference type="EMBL" id="SMD31315.1"/>
    </source>
</evidence>
<dbReference type="EMBL" id="AE017261">
    <property type="protein sequence ID" value="AAT43691.1"/>
    <property type="molecule type" value="Genomic_DNA"/>
</dbReference>
<dbReference type="Pfam" id="PF13614">
    <property type="entry name" value="AAA_31"/>
    <property type="match status" value="1"/>
</dbReference>
<dbReference type="Proteomes" id="UP000000438">
    <property type="component" value="Chromosome"/>
</dbReference>
<dbReference type="Proteomes" id="UP000192315">
    <property type="component" value="Unassembled WGS sequence"/>
</dbReference>
<dbReference type="AlphaFoldDB" id="Q6L011"/>
<evidence type="ECO:0000313" key="5">
    <source>
        <dbReference type="Proteomes" id="UP000192315"/>
    </source>
</evidence>
<dbReference type="PANTHER" id="PTHR13696">
    <property type="entry name" value="P-LOOP CONTAINING NUCLEOSIDE TRIPHOSPHATE HYDROLASE"/>
    <property type="match status" value="1"/>
</dbReference>
<reference evidence="2 4" key="1">
    <citation type="journal article" date="2004" name="Proc. Natl. Acad. Sci. U.S.A.">
        <title>Genome sequence of Picrophilus torridus and its implications for life around pH 0.</title>
        <authorList>
            <person name="Futterer O."/>
            <person name="Angelov A."/>
            <person name="Liesegang H."/>
            <person name="Gottschalk G."/>
            <person name="Schleper C."/>
            <person name="Schepers B."/>
            <person name="Dock C."/>
            <person name="Antranikian G."/>
            <person name="Liebl W."/>
        </authorList>
    </citation>
    <scope>NUCLEOTIDE SEQUENCE [LARGE SCALE GENOMIC DNA]</scope>
    <source>
        <strain evidence="4">ATCC 700027 / DSM 9790 / JCM 10055 / NBRC 100828</strain>
        <strain evidence="2">DSM 9790</strain>
    </source>
</reference>
<dbReference type="HOGENOM" id="CLU_037612_4_0_2"/>
<evidence type="ECO:0000259" key="1">
    <source>
        <dbReference type="Pfam" id="PF13614"/>
    </source>
</evidence>
<dbReference type="PaxDb" id="263820-PTO1106"/>
<dbReference type="KEGG" id="pto:PTO1106"/>
<dbReference type="STRING" id="263820.PTO1106"/>
<keyword evidence="5" id="KW-1185">Reference proteome</keyword>
<accession>A0A8G2L7S0</accession>
<dbReference type="InParanoid" id="Q6L011"/>
<dbReference type="PANTHER" id="PTHR13696:SF52">
    <property type="entry name" value="PARA FAMILY PROTEIN CT_582"/>
    <property type="match status" value="1"/>
</dbReference>
<protein>
    <submittedName>
        <fullName evidence="3">Chromosome partitioning protein</fullName>
    </submittedName>
    <submittedName>
        <fullName evidence="2">Hypothetical regulatory protein</fullName>
    </submittedName>
</protein>
<dbReference type="PATRIC" id="fig|263820.9.peg.1146"/>
<proteinExistence type="predicted"/>
<reference evidence="2" key="2">
    <citation type="submission" date="2004-02" db="EMBL/GenBank/DDBJ databases">
        <authorList>
            <person name="Fuetterer O."/>
            <person name="Angelov A."/>
            <person name="Liesegang H."/>
            <person name="Gottschalk G."/>
            <person name="Schleper C."/>
            <person name="Schepers B."/>
            <person name="Dock C."/>
            <person name="Antranikian G."/>
            <person name="Liebl W."/>
        </authorList>
    </citation>
    <scope>NUCLEOTIDE SEQUENCE</scope>
    <source>
        <strain evidence="2">DSM 9790</strain>
    </source>
</reference>
<dbReference type="InterPro" id="IPR025669">
    <property type="entry name" value="AAA_dom"/>
</dbReference>
<name>Q6L011_PICTO</name>
<dbReference type="RefSeq" id="WP_011177907.1">
    <property type="nucleotide sequence ID" value="NC_005877.1"/>
</dbReference>
<dbReference type="OrthoDB" id="36110at2157"/>